<dbReference type="STRING" id="365044.Pnap_0382"/>
<dbReference type="EMBL" id="CP000529">
    <property type="protein sequence ID" value="ABM35705.1"/>
    <property type="molecule type" value="Genomic_DNA"/>
</dbReference>
<name>A1VJ77_POLNA</name>
<keyword evidence="1" id="KW-0732">Signal</keyword>
<proteinExistence type="predicted"/>
<keyword evidence="3" id="KW-1185">Reference proteome</keyword>
<organism evidence="2 3">
    <name type="scientific">Polaromonas naphthalenivorans (strain CJ2)</name>
    <dbReference type="NCBI Taxonomy" id="365044"/>
    <lineage>
        <taxon>Bacteria</taxon>
        <taxon>Pseudomonadati</taxon>
        <taxon>Pseudomonadota</taxon>
        <taxon>Betaproteobacteria</taxon>
        <taxon>Burkholderiales</taxon>
        <taxon>Comamonadaceae</taxon>
        <taxon>Polaromonas</taxon>
    </lineage>
</organism>
<dbReference type="PROSITE" id="PS51257">
    <property type="entry name" value="PROKAR_LIPOPROTEIN"/>
    <property type="match status" value="1"/>
</dbReference>
<dbReference type="HOGENOM" id="CLU_2070939_0_0_4"/>
<gene>
    <name evidence="2" type="ordered locus">Pnap_0382</name>
</gene>
<protein>
    <recommendedName>
        <fullName evidence="4">Lipoprotein</fullName>
    </recommendedName>
</protein>
<feature type="signal peptide" evidence="1">
    <location>
        <begin position="1"/>
        <end position="27"/>
    </location>
</feature>
<dbReference type="KEGG" id="pna:Pnap_0382"/>
<dbReference type="AlphaFoldDB" id="A1VJ77"/>
<reference evidence="3" key="1">
    <citation type="journal article" date="2009" name="Environ. Microbiol.">
        <title>The genome of Polaromonas naphthalenivorans strain CJ2, isolated from coal tar-contaminated sediment, reveals physiological and metabolic versatility and evolution through extensive horizontal gene transfer.</title>
        <authorList>
            <person name="Yagi J.M."/>
            <person name="Sims D."/>
            <person name="Brettin T."/>
            <person name="Bruce D."/>
            <person name="Madsen E.L."/>
        </authorList>
    </citation>
    <scope>NUCLEOTIDE SEQUENCE [LARGE SCALE GENOMIC DNA]</scope>
    <source>
        <strain evidence="3">CJ2</strain>
    </source>
</reference>
<evidence type="ECO:0000256" key="1">
    <source>
        <dbReference type="SAM" id="SignalP"/>
    </source>
</evidence>
<accession>A1VJ77</accession>
<evidence type="ECO:0000313" key="3">
    <source>
        <dbReference type="Proteomes" id="UP000000644"/>
    </source>
</evidence>
<feature type="chain" id="PRO_5002639771" description="Lipoprotein" evidence="1">
    <location>
        <begin position="28"/>
        <end position="106"/>
    </location>
</feature>
<sequence length="106" mass="11110">MMKKVTKGVAKRLIFSLIALSALGGCAVYGPPGPYVYGTDVNGQPIYAPAPVNAAPSYYSPYYYDPVYVGPPVFFNFGFYSRGGGFHGGGRGFHGGGRGSHGGGHR</sequence>
<evidence type="ECO:0000313" key="2">
    <source>
        <dbReference type="EMBL" id="ABM35705.1"/>
    </source>
</evidence>
<evidence type="ECO:0008006" key="4">
    <source>
        <dbReference type="Google" id="ProtNLM"/>
    </source>
</evidence>
<dbReference type="Proteomes" id="UP000000644">
    <property type="component" value="Chromosome"/>
</dbReference>